<comment type="caution">
    <text evidence="5">The sequence shown here is derived from an EMBL/GenBank/DDBJ whole genome shotgun (WGS) entry which is preliminary data.</text>
</comment>
<dbReference type="EMBL" id="JAUQSX010000003">
    <property type="protein sequence ID" value="MDO7846263.1"/>
    <property type="molecule type" value="Genomic_DNA"/>
</dbReference>
<evidence type="ECO:0000313" key="6">
    <source>
        <dbReference type="Proteomes" id="UP001167796"/>
    </source>
</evidence>
<evidence type="ECO:0000256" key="1">
    <source>
        <dbReference type="ARBA" id="ARBA00022729"/>
    </source>
</evidence>
<dbReference type="SUPFAM" id="SSF48230">
    <property type="entry name" value="Chondroitin AC/alginate lyase"/>
    <property type="match status" value="1"/>
</dbReference>
<protein>
    <submittedName>
        <fullName evidence="5">Alginate lyase family protein</fullName>
    </submittedName>
</protein>
<evidence type="ECO:0000313" key="5">
    <source>
        <dbReference type="EMBL" id="MDO7846263.1"/>
    </source>
</evidence>
<proteinExistence type="predicted"/>
<dbReference type="NCBIfam" id="TIGR04183">
    <property type="entry name" value="Por_Secre_tail"/>
    <property type="match status" value="1"/>
</dbReference>
<reference evidence="5" key="1">
    <citation type="submission" date="2023-07" db="EMBL/GenBank/DDBJ databases">
        <authorList>
            <person name="Kim M.K."/>
        </authorList>
    </citation>
    <scope>NUCLEOTIDE SEQUENCE</scope>
    <source>
        <strain evidence="5">M29</strain>
    </source>
</reference>
<feature type="signal peptide" evidence="3">
    <location>
        <begin position="1"/>
        <end position="31"/>
    </location>
</feature>
<dbReference type="Proteomes" id="UP001167796">
    <property type="component" value="Unassembled WGS sequence"/>
</dbReference>
<feature type="domain" description="Alginate lyase" evidence="4">
    <location>
        <begin position="96"/>
        <end position="313"/>
    </location>
</feature>
<keyword evidence="6" id="KW-1185">Reference proteome</keyword>
<feature type="chain" id="PRO_5046744814" evidence="3">
    <location>
        <begin position="32"/>
        <end position="1654"/>
    </location>
</feature>
<dbReference type="InterPro" id="IPR008929">
    <property type="entry name" value="Chondroitin_lyas"/>
</dbReference>
<evidence type="ECO:0000256" key="2">
    <source>
        <dbReference type="ARBA" id="ARBA00023239"/>
    </source>
</evidence>
<evidence type="ECO:0000256" key="3">
    <source>
        <dbReference type="SAM" id="SignalP"/>
    </source>
</evidence>
<dbReference type="Pfam" id="PF05426">
    <property type="entry name" value="Alginate_lyase"/>
    <property type="match status" value="1"/>
</dbReference>
<evidence type="ECO:0000259" key="4">
    <source>
        <dbReference type="Pfam" id="PF05426"/>
    </source>
</evidence>
<keyword evidence="2 5" id="KW-0456">Lyase</keyword>
<dbReference type="RefSeq" id="WP_305010952.1">
    <property type="nucleotide sequence ID" value="NZ_JAUQSX010000003.1"/>
</dbReference>
<dbReference type="Gene3D" id="2.60.40.1080">
    <property type="match status" value="1"/>
</dbReference>
<dbReference type="InterPro" id="IPR008397">
    <property type="entry name" value="Alginate_lyase_dom"/>
</dbReference>
<dbReference type="Gene3D" id="1.50.10.100">
    <property type="entry name" value="Chondroitin AC/alginate lyase"/>
    <property type="match status" value="1"/>
</dbReference>
<accession>A0ABT9A8V2</accession>
<dbReference type="InterPro" id="IPR026444">
    <property type="entry name" value="Secre_tail"/>
</dbReference>
<dbReference type="GO" id="GO:0016829">
    <property type="term" value="F:lyase activity"/>
    <property type="evidence" value="ECO:0007669"/>
    <property type="project" value="UniProtKB-KW"/>
</dbReference>
<keyword evidence="1 3" id="KW-0732">Signal</keyword>
<sequence length="1654" mass="169320">MEARFRFFTFRSAAASAFLGLLLVLATGLTAHGQAFTHPGLLHTSADFTRMQTKVAAGSQPWTAGFGRLSSNSLSSLTRNFTNPVPSTVYRGFDGTNPENYASLFRDIAAAYATALRWKVTGDVSYANKSVAILNAWSQNLTTISGTSDKYLAAGIYGYEFANAAEIMRGYSGWAPADFLRFQNLMRNVFYPMNHDFLVNHNGNCITAYWANWDLCNTASMLAIGVLCDDRAIYNEALNYYKFGGGSGAFNQVMPYYYGNLAQWQESGRDQGHSLLGVALAGSLAQMAYNQGDDLFAYGNNALLKGFEYIAKYNLGYDVPFTTYRTCNGIIQSVVSTDQRGNVRPVWELVYNHYVNIKGLSAPYTALYAQRMRPEGGGGNYDPNSGGYDQLGYGTLAYSLDEPARPSNQTISFPAIAAQAYGAPDFSPGATASSGLPVTYSVLDPTIASVTSTGQLHVLRPGTTTVYAQQMGDATYNPAAVVSQSITVNQVPGTTDGTWSNTTGTLTSAINSTSGSPNLTWASQTFAVGEHLKLNAPVPGGFTAGTIYSVVAISNGGSTFQLALQPGGTAIMATSTITNGVGQRLQKWSVTSNWSGGTLPGGPNATATFGATSFANVPGVSLDGNITIGNLVYAANGTSELVLASGLNSGRLTFAVPSGTPTLTMINSGTRKLFMGLVANNARVPLRFAGTQGLNITTPLMGGTAYAGLRIQAAMDWSNFSGTLSLLAGTIELHNTTNSTTAANNVLLPAQRLSLGAEGQSAVVFAGSGTQASTQTVGALDGTDDAFIFARNSLTASTATLVVGADNQDGSYAGTLGAGPLGLTSDQGLLHLEKVGTGTQFVSGIIRNGLTGSNSSAVRVRNGKLVLQGANEYLGGTTVFGGTLEVNGSVVSPVVAQAGTVAGTGTCAAALTVGTGAGSGATLAPGSGGIGTLTATGAVRLLADATLAVEIDNTLNTADRLVAGSLSLTGTRLTLTTLSTGVGAGAGTQFIIVDNTGTAPVAGTFLNLPEGSPVTVGTTTFTLSYVGGTGNDVTLSIAPAQWMGASSTAWTTPGNWSTNAVPTAADNVIISGTAPNAPTLSASQAVRSLTLSTSAVLTLPAAATLTLSGNLLNNGGAFAGAGTVALAGSSPQTLGGSSASTFQNLTVGAASAILTGPVQVARMLVLDGNLTANNNLTMLSNAAGTAMVVNNGTAAVTGNVAVQRYIDPAANSGSGYRHYSAPVQATTVADLTTSGFTPVMNAAFNTQGSAVNPFPTIFDYDEARLTPAAPSFDQGWLSPAALTDALVPGQGYTVNIPASQTVDFVGALNNGPVSVGNLTRGPAADAGWHLLGNPYPAPLDWDQVTLSGVDAAVYVFHSSGQYAGTYSTYAGGIGTNGGTNQLALGQGFFVRTSTAGTAGAVNFTNAARLTGYASPVFNRNATTTHPLVRLKLSAGSGPADEAVVYFAAPATTGLDAALDAHKLPAGSTVSLASESVGQALAINALPALGATDVVVNLRVQATQAGTYTLQATELLNLPASTYAYLRDAQTGAQTDLSAAAAYRFTQAAGAPAMGRFSLLFTRQRALATAPAQLNQQVSVFPSPAHGQATLLLPAALAAQPLRATLLNALGQAVGQHQLAAGSERALPLTGLAAGIYTLRLQTAEGLITKRLVVE</sequence>
<gene>
    <name evidence="5" type="ORF">Q5H92_07845</name>
</gene>
<organism evidence="5 6">
    <name type="scientific">Hymenobacter mellowenesis</name>
    <dbReference type="NCBI Taxonomy" id="3063995"/>
    <lineage>
        <taxon>Bacteria</taxon>
        <taxon>Pseudomonadati</taxon>
        <taxon>Bacteroidota</taxon>
        <taxon>Cytophagia</taxon>
        <taxon>Cytophagales</taxon>
        <taxon>Hymenobacteraceae</taxon>
        <taxon>Hymenobacter</taxon>
    </lineage>
</organism>
<name>A0ABT9A8V2_9BACT</name>